<feature type="region of interest" description="Disordered" evidence="1">
    <location>
        <begin position="14"/>
        <end position="49"/>
    </location>
</feature>
<feature type="compositionally biased region" description="Basic and acidic residues" evidence="1">
    <location>
        <begin position="17"/>
        <end position="33"/>
    </location>
</feature>
<dbReference type="AlphaFoldDB" id="A0A8T1JUJ7"/>
<reference evidence="2" key="1">
    <citation type="submission" date="2018-10" db="EMBL/GenBank/DDBJ databases">
        <title>Effector identification in a new, highly contiguous assembly of the strawberry crown rot pathogen Phytophthora cactorum.</title>
        <authorList>
            <person name="Armitage A.D."/>
            <person name="Nellist C.F."/>
            <person name="Bates H."/>
            <person name="Vickerstaff R.J."/>
            <person name="Harrison R.J."/>
        </authorList>
    </citation>
    <scope>NUCLEOTIDE SEQUENCE</scope>
    <source>
        <strain evidence="2">4040</strain>
    </source>
</reference>
<evidence type="ECO:0000256" key="1">
    <source>
        <dbReference type="SAM" id="MobiDB-lite"/>
    </source>
</evidence>
<protein>
    <submittedName>
        <fullName evidence="2">Uncharacterized protein</fullName>
    </submittedName>
</protein>
<comment type="caution">
    <text evidence="2">The sequence shown here is derived from an EMBL/GenBank/DDBJ whole genome shotgun (WGS) entry which is preliminary data.</text>
</comment>
<evidence type="ECO:0000313" key="2">
    <source>
        <dbReference type="EMBL" id="KAG2884068.1"/>
    </source>
</evidence>
<sequence length="104" mass="11433">MSAGRPINFFADWGPYAHEHREREEANRAETDKGPSQSQTHTVGIWAPMGGITLGDTGSGWGIGMVFRNSEGLITRWQPDGLRCLFDSLANGPMPRLTNNPTYA</sequence>
<dbReference type="Proteomes" id="UP000736787">
    <property type="component" value="Unassembled WGS sequence"/>
</dbReference>
<evidence type="ECO:0000313" key="3">
    <source>
        <dbReference type="Proteomes" id="UP000736787"/>
    </source>
</evidence>
<dbReference type="EMBL" id="RCMK01002161">
    <property type="protein sequence ID" value="KAG2884068.1"/>
    <property type="molecule type" value="Genomic_DNA"/>
</dbReference>
<name>A0A8T1JUJ7_9STRA</name>
<gene>
    <name evidence="2" type="ORF">PC117_g25885</name>
</gene>
<organism evidence="2 3">
    <name type="scientific">Phytophthora cactorum</name>
    <dbReference type="NCBI Taxonomy" id="29920"/>
    <lineage>
        <taxon>Eukaryota</taxon>
        <taxon>Sar</taxon>
        <taxon>Stramenopiles</taxon>
        <taxon>Oomycota</taxon>
        <taxon>Peronosporomycetes</taxon>
        <taxon>Peronosporales</taxon>
        <taxon>Peronosporaceae</taxon>
        <taxon>Phytophthora</taxon>
    </lineage>
</organism>
<proteinExistence type="predicted"/>
<accession>A0A8T1JUJ7</accession>